<dbReference type="EMBL" id="AODQ01000024">
    <property type="protein sequence ID" value="EMR03492.1"/>
    <property type="molecule type" value="Genomic_DNA"/>
</dbReference>
<feature type="signal peptide" evidence="2">
    <location>
        <begin position="1"/>
        <end position="19"/>
    </location>
</feature>
<feature type="chain" id="PRO_5004081942" evidence="2">
    <location>
        <begin position="20"/>
        <end position="183"/>
    </location>
</feature>
<evidence type="ECO:0000256" key="2">
    <source>
        <dbReference type="SAM" id="SignalP"/>
    </source>
</evidence>
<dbReference type="AlphaFoldDB" id="M7N8A2"/>
<evidence type="ECO:0000313" key="3">
    <source>
        <dbReference type="EMBL" id="EMR03492.1"/>
    </source>
</evidence>
<keyword evidence="2" id="KW-0732">Signal</keyword>
<accession>M7N8A2</accession>
<name>M7N8A2_9BACT</name>
<evidence type="ECO:0000256" key="1">
    <source>
        <dbReference type="SAM" id="MobiDB-lite"/>
    </source>
</evidence>
<dbReference type="PROSITE" id="PS51257">
    <property type="entry name" value="PROKAR_LIPOPROTEIN"/>
    <property type="match status" value="1"/>
</dbReference>
<proteinExistence type="predicted"/>
<keyword evidence="4" id="KW-1185">Reference proteome</keyword>
<evidence type="ECO:0000313" key="4">
    <source>
        <dbReference type="Proteomes" id="UP000011910"/>
    </source>
</evidence>
<sequence length="183" mass="20440">MKPLYVPLLLGLLAPAVLISCGGNEAPQEEAVALAPPPPAPAVDSAQLRFVEQQELLAQGQASADQAIKQLRQLSGMLQDSIANTELPAQLQEEFIWAYRNRLHEVGQARQALENWKQRQQYYPADSLPTAEKVEIVQRELDDLEALLLQARVARREARESLEEATQAVQPVEEEEQQAQQQQ</sequence>
<dbReference type="Proteomes" id="UP000011910">
    <property type="component" value="Unassembled WGS sequence"/>
</dbReference>
<comment type="caution">
    <text evidence="3">The sequence shown here is derived from an EMBL/GenBank/DDBJ whole genome shotgun (WGS) entry which is preliminary data.</text>
</comment>
<feature type="region of interest" description="Disordered" evidence="1">
    <location>
        <begin position="160"/>
        <end position="183"/>
    </location>
</feature>
<dbReference type="RefSeq" id="WP_009194741.1">
    <property type="nucleotide sequence ID" value="NZ_AODQ01000024.1"/>
</dbReference>
<dbReference type="STRING" id="1279009.ADICEAN_01341"/>
<reference evidence="3 4" key="1">
    <citation type="journal article" date="2013" name="Genome Announc.">
        <title>Draft Genome Sequence of Cesiribacter andamanensis Strain AMV16T, Isolated from a Soil Sample from a Mud Volcano in the Andaman Islands, India.</title>
        <authorList>
            <person name="Shivaji S."/>
            <person name="Ara S."/>
            <person name="Begum Z."/>
            <person name="Srinivas T.N."/>
            <person name="Singh A."/>
            <person name="Kumar Pinnaka A."/>
        </authorList>
    </citation>
    <scope>NUCLEOTIDE SEQUENCE [LARGE SCALE GENOMIC DNA]</scope>
    <source>
        <strain evidence="3 4">AMV16</strain>
    </source>
</reference>
<gene>
    <name evidence="3" type="ORF">ADICEAN_01341</name>
</gene>
<protein>
    <submittedName>
        <fullName evidence="3">Uncharacterized protein</fullName>
    </submittedName>
</protein>
<organism evidence="3 4">
    <name type="scientific">Cesiribacter andamanensis AMV16</name>
    <dbReference type="NCBI Taxonomy" id="1279009"/>
    <lineage>
        <taxon>Bacteria</taxon>
        <taxon>Pseudomonadati</taxon>
        <taxon>Bacteroidota</taxon>
        <taxon>Cytophagia</taxon>
        <taxon>Cytophagales</taxon>
        <taxon>Cesiribacteraceae</taxon>
        <taxon>Cesiribacter</taxon>
    </lineage>
</organism>